<gene>
    <name evidence="3" type="ORF">EV672_101602</name>
</gene>
<keyword evidence="4" id="KW-1185">Reference proteome</keyword>
<dbReference type="AlphaFoldDB" id="A0A4R6RP97"/>
<evidence type="ECO:0000313" key="4">
    <source>
        <dbReference type="Proteomes" id="UP000294593"/>
    </source>
</evidence>
<evidence type="ECO:0000313" key="3">
    <source>
        <dbReference type="EMBL" id="TDP88452.1"/>
    </source>
</evidence>
<dbReference type="OrthoDB" id="9797795at2"/>
<dbReference type="Gene3D" id="3.40.50.2000">
    <property type="entry name" value="Glycogen Phosphorylase B"/>
    <property type="match status" value="2"/>
</dbReference>
<keyword evidence="2 3" id="KW-0808">Transferase</keyword>
<keyword evidence="1" id="KW-0328">Glycosyltransferase</keyword>
<proteinExistence type="predicted"/>
<dbReference type="SUPFAM" id="SSF53756">
    <property type="entry name" value="UDP-Glycosyltransferase/glycogen phosphorylase"/>
    <property type="match status" value="1"/>
</dbReference>
<evidence type="ECO:0000256" key="1">
    <source>
        <dbReference type="ARBA" id="ARBA00022676"/>
    </source>
</evidence>
<dbReference type="GO" id="GO:0009244">
    <property type="term" value="P:lipopolysaccharide core region biosynthetic process"/>
    <property type="evidence" value="ECO:0007669"/>
    <property type="project" value="TreeGrafter"/>
</dbReference>
<dbReference type="GO" id="GO:0005829">
    <property type="term" value="C:cytosol"/>
    <property type="evidence" value="ECO:0007669"/>
    <property type="project" value="TreeGrafter"/>
</dbReference>
<comment type="caution">
    <text evidence="3">The sequence shown here is derived from an EMBL/GenBank/DDBJ whole genome shotgun (WGS) entry which is preliminary data.</text>
</comment>
<dbReference type="Proteomes" id="UP000294593">
    <property type="component" value="Unassembled WGS sequence"/>
</dbReference>
<sequence>MPTSNDSRPRTVVLLQYAGIGDLVWHIPYFKLIADQSQDGRVTVVAQPSTLTRAFIGKEPWVAEVIDHDHRPRRGEKRRGKHAGFAGMWRMAQQLKAGRFDRIVLFSGRPSRGLVAWLSGIRIRQGFGYRFLQRMFLNSGPFIEAYQGPSLAVYPEASAFMVAHGYCPEPIVPHLHPPTELLAQMQTRLANMPHPLYAFAIGTSETHKQWGVQNYADLACALIAEGAGVMLLGGPGEVALAREIEALIPDKARHALTLVTDAPVLGSAAALQVADFCVGNDTGMVNVAAAVGRPSFVIIGSRPTLDQDPHNMRNVTAARLSDITVERVLDLLREARHGANA</sequence>
<dbReference type="RefSeq" id="WP_133606059.1">
    <property type="nucleotide sequence ID" value="NZ_SNXW01000001.1"/>
</dbReference>
<dbReference type="InterPro" id="IPR002201">
    <property type="entry name" value="Glyco_trans_9"/>
</dbReference>
<accession>A0A4R6RP97</accession>
<dbReference type="Pfam" id="PF01075">
    <property type="entry name" value="Glyco_transf_9"/>
    <property type="match status" value="1"/>
</dbReference>
<reference evidence="3 4" key="1">
    <citation type="submission" date="2019-03" db="EMBL/GenBank/DDBJ databases">
        <title>Genomic Encyclopedia of Type Strains, Phase IV (KMG-IV): sequencing the most valuable type-strain genomes for metagenomic binning, comparative biology and taxonomic classification.</title>
        <authorList>
            <person name="Goeker M."/>
        </authorList>
    </citation>
    <scope>NUCLEOTIDE SEQUENCE [LARGE SCALE GENOMIC DNA]</scope>
    <source>
        <strain evidence="3 4">DSM 11901</strain>
    </source>
</reference>
<evidence type="ECO:0000256" key="2">
    <source>
        <dbReference type="ARBA" id="ARBA00022679"/>
    </source>
</evidence>
<name>A0A4R6RP97_9BURK</name>
<protein>
    <submittedName>
        <fullName evidence="3">Heptosyltransferase-2</fullName>
    </submittedName>
</protein>
<dbReference type="GO" id="GO:0008713">
    <property type="term" value="F:ADP-heptose-lipopolysaccharide heptosyltransferase activity"/>
    <property type="evidence" value="ECO:0007669"/>
    <property type="project" value="TreeGrafter"/>
</dbReference>
<dbReference type="CDD" id="cd03789">
    <property type="entry name" value="GT9_LPS_heptosyltransferase"/>
    <property type="match status" value="1"/>
</dbReference>
<organism evidence="3 4">
    <name type="scientific">Aquabacterium commune</name>
    <dbReference type="NCBI Taxonomy" id="70586"/>
    <lineage>
        <taxon>Bacteria</taxon>
        <taxon>Pseudomonadati</taxon>
        <taxon>Pseudomonadota</taxon>
        <taxon>Betaproteobacteria</taxon>
        <taxon>Burkholderiales</taxon>
        <taxon>Aquabacterium</taxon>
    </lineage>
</organism>
<dbReference type="PANTHER" id="PTHR30160">
    <property type="entry name" value="TETRAACYLDISACCHARIDE 4'-KINASE-RELATED"/>
    <property type="match status" value="1"/>
</dbReference>
<dbReference type="EMBL" id="SNXW01000001">
    <property type="protein sequence ID" value="TDP88452.1"/>
    <property type="molecule type" value="Genomic_DNA"/>
</dbReference>
<dbReference type="InterPro" id="IPR051199">
    <property type="entry name" value="LPS_LOS_Heptosyltrfase"/>
</dbReference>